<dbReference type="AlphaFoldDB" id="A0A3S5CTZ4"/>
<dbReference type="InterPro" id="IPR011042">
    <property type="entry name" value="6-blade_b-propeller_TolB-like"/>
</dbReference>
<reference evidence="2" key="1">
    <citation type="submission" date="2018-11" db="EMBL/GenBank/DDBJ databases">
        <authorList>
            <consortium name="Pathogen Informatics"/>
        </authorList>
    </citation>
    <scope>NUCLEOTIDE SEQUENCE</scope>
</reference>
<dbReference type="Proteomes" id="UP000784294">
    <property type="component" value="Unassembled WGS sequence"/>
</dbReference>
<feature type="non-terminal residue" evidence="2">
    <location>
        <position position="1"/>
    </location>
</feature>
<dbReference type="EMBL" id="CAAALY010253228">
    <property type="protein sequence ID" value="VEL36805.1"/>
    <property type="molecule type" value="Genomic_DNA"/>
</dbReference>
<dbReference type="OrthoDB" id="10066840at2759"/>
<evidence type="ECO:0000256" key="1">
    <source>
        <dbReference type="SAM" id="MobiDB-lite"/>
    </source>
</evidence>
<organism evidence="2 3">
    <name type="scientific">Protopolystoma xenopodis</name>
    <dbReference type="NCBI Taxonomy" id="117903"/>
    <lineage>
        <taxon>Eukaryota</taxon>
        <taxon>Metazoa</taxon>
        <taxon>Spiralia</taxon>
        <taxon>Lophotrochozoa</taxon>
        <taxon>Platyhelminthes</taxon>
        <taxon>Monogenea</taxon>
        <taxon>Polyopisthocotylea</taxon>
        <taxon>Polystomatidea</taxon>
        <taxon>Polystomatidae</taxon>
        <taxon>Protopolystoma</taxon>
    </lineage>
</organism>
<feature type="compositionally biased region" description="Polar residues" evidence="1">
    <location>
        <begin position="190"/>
        <end position="207"/>
    </location>
</feature>
<evidence type="ECO:0000313" key="2">
    <source>
        <dbReference type="EMBL" id="VEL36805.1"/>
    </source>
</evidence>
<feature type="region of interest" description="Disordered" evidence="1">
    <location>
        <begin position="167"/>
        <end position="207"/>
    </location>
</feature>
<sequence length="207" mass="23235">MVLRMAMLTDDAGEMFRNVPRPRFNFGNDHADNGLRTTCVPLSLPTIMTKLRKQAQTTSINSDYLPRQLKGRCNNFFACDHLYWTDWQTLKIYQAKKLDGSGRRTLKSFSIDHSLMGIHGVDLVQSKQTCRSDTCSHLCFSLPEPDRGISGSSGIVNQADSTTFRIATDKIQETTSRTPDPDRKEIQSDLGYSSINSTLHGNRSPSD</sequence>
<comment type="caution">
    <text evidence="2">The sequence shown here is derived from an EMBL/GenBank/DDBJ whole genome shotgun (WGS) entry which is preliminary data.</text>
</comment>
<evidence type="ECO:0000313" key="3">
    <source>
        <dbReference type="Proteomes" id="UP000784294"/>
    </source>
</evidence>
<proteinExistence type="predicted"/>
<name>A0A3S5CTZ4_9PLAT</name>
<protein>
    <submittedName>
        <fullName evidence="2">Uncharacterized protein</fullName>
    </submittedName>
</protein>
<accession>A0A3S5CTZ4</accession>
<dbReference type="Gene3D" id="2.120.10.30">
    <property type="entry name" value="TolB, C-terminal domain"/>
    <property type="match status" value="1"/>
</dbReference>
<keyword evidence="3" id="KW-1185">Reference proteome</keyword>
<gene>
    <name evidence="2" type="ORF">PXEA_LOCUS30245</name>
</gene>